<protein>
    <submittedName>
        <fullName evidence="1">Uncharacterized protein</fullName>
    </submittedName>
</protein>
<dbReference type="KEGG" id="barh:WN72_19100"/>
<dbReference type="RefSeq" id="WP_092218909.1">
    <property type="nucleotide sequence ID" value="NZ_CP030050.1"/>
</dbReference>
<accession>A0AAE7NPV7</accession>
<gene>
    <name evidence="1" type="ORF">WN72_19100</name>
</gene>
<reference evidence="1 2" key="1">
    <citation type="submission" date="2018-06" db="EMBL/GenBank/DDBJ databases">
        <title>Comparative genomics of Bradyrhizobium nodulating Arachidis hypogaea.</title>
        <authorList>
            <person name="Li Y."/>
        </authorList>
    </citation>
    <scope>NUCLEOTIDE SEQUENCE [LARGE SCALE GENOMIC DNA]</scope>
    <source>
        <strain evidence="1 2">CCBAU 051107</strain>
    </source>
</reference>
<sequence>MPSSNYRLFEQAIRKRKPVFCVYDGYPRELCPIILGHSQQQEKALTYQFGGQSKSGLPPQGEWRCLWLAKVSAPQLHDGPWRTGSSHTQPQGCVEIVELDVNPQSPYRPKHPLS</sequence>
<dbReference type="EMBL" id="CP030050">
    <property type="protein sequence ID" value="QOZ68176.1"/>
    <property type="molecule type" value="Genomic_DNA"/>
</dbReference>
<proteinExistence type="predicted"/>
<organism evidence="1 2">
    <name type="scientific">Bradyrhizobium arachidis</name>
    <dbReference type="NCBI Taxonomy" id="858423"/>
    <lineage>
        <taxon>Bacteria</taxon>
        <taxon>Pseudomonadati</taxon>
        <taxon>Pseudomonadota</taxon>
        <taxon>Alphaproteobacteria</taxon>
        <taxon>Hyphomicrobiales</taxon>
        <taxon>Nitrobacteraceae</taxon>
        <taxon>Bradyrhizobium</taxon>
    </lineage>
</organism>
<evidence type="ECO:0000313" key="2">
    <source>
        <dbReference type="Proteomes" id="UP000594015"/>
    </source>
</evidence>
<name>A0AAE7NPV7_9BRAD</name>
<dbReference type="Proteomes" id="UP000594015">
    <property type="component" value="Chromosome"/>
</dbReference>
<dbReference type="AlphaFoldDB" id="A0AAE7NPV7"/>
<evidence type="ECO:0000313" key="1">
    <source>
        <dbReference type="EMBL" id="QOZ68176.1"/>
    </source>
</evidence>